<dbReference type="Gene3D" id="2.120.10.10">
    <property type="match status" value="1"/>
</dbReference>
<dbReference type="AlphaFoldDB" id="A0A9Q4G0U0"/>
<dbReference type="CDD" id="cd15482">
    <property type="entry name" value="Sialidase_non-viral"/>
    <property type="match status" value="1"/>
</dbReference>
<dbReference type="PANTHER" id="PTHR43752">
    <property type="entry name" value="BNR/ASP-BOX REPEAT FAMILY PROTEIN"/>
    <property type="match status" value="1"/>
</dbReference>
<evidence type="ECO:0000313" key="2">
    <source>
        <dbReference type="EMBL" id="MCR6098238.1"/>
    </source>
</evidence>
<protein>
    <submittedName>
        <fullName evidence="2">Exo-alpha-sialidase</fullName>
    </submittedName>
</protein>
<dbReference type="Proteomes" id="UP001057753">
    <property type="component" value="Unassembled WGS sequence"/>
</dbReference>
<gene>
    <name evidence="2" type="ORF">HXA33_17020</name>
</gene>
<name>A0A9Q4G0U0_SALAG</name>
<comment type="caution">
    <text evidence="2">The sequence shown here is derived from an EMBL/GenBank/DDBJ whole genome shotgun (WGS) entry which is preliminary data.</text>
</comment>
<dbReference type="InterPro" id="IPR011040">
    <property type="entry name" value="Sialidase"/>
</dbReference>
<dbReference type="InterPro" id="IPR036278">
    <property type="entry name" value="Sialidase_sf"/>
</dbReference>
<dbReference type="SUPFAM" id="SSF50939">
    <property type="entry name" value="Sialidases"/>
    <property type="match status" value="1"/>
</dbReference>
<sequence length="363" mass="41344">MLGTFIDEQYQIPILYPHNHASNLLELDSGDLLCTWFGGSKEGKADITVMVSTFSKENRTWHPPQAVSDDSTRSEQNPILFKNPNGEIWLIYTAQYAVHQDSSVVRYSVSDDEGATWSKVKDLFDKPGTFVRNPPVITENNDIILPAYYCLKSTNGFLGNDYSVVKRSKDNGNTWEETKIEGSEGLVHLSLVHFEGQRLVGFFRSRKADKIYRTVSNDLGFTWSKPSPTHLPNNNASIQATKLSRGQLVMVFNNINAEERPPKENRPPWFDPSDMDKVGVNKENQSDAIWGVVRNPLSIAVSEDEGLTWKHVKSVIESQDINSEPEFSYPSIKQDREGKIHITFTYLRQYIQHVIVDEQVLYR</sequence>
<proteinExistence type="predicted"/>
<organism evidence="2 3">
    <name type="scientific">Salipaludibacillus agaradhaerens</name>
    <name type="common">Bacillus agaradhaerens</name>
    <dbReference type="NCBI Taxonomy" id="76935"/>
    <lineage>
        <taxon>Bacteria</taxon>
        <taxon>Bacillati</taxon>
        <taxon>Bacillota</taxon>
        <taxon>Bacilli</taxon>
        <taxon>Bacillales</taxon>
        <taxon>Bacillaceae</taxon>
    </lineage>
</organism>
<dbReference type="RefSeq" id="WP_257822600.1">
    <property type="nucleotide sequence ID" value="NZ_JABXYM010000001.1"/>
</dbReference>
<dbReference type="Pfam" id="PF13088">
    <property type="entry name" value="BNR_2"/>
    <property type="match status" value="1"/>
</dbReference>
<evidence type="ECO:0000313" key="3">
    <source>
        <dbReference type="Proteomes" id="UP001057753"/>
    </source>
</evidence>
<accession>A0A9Q4G0U0</accession>
<evidence type="ECO:0000259" key="1">
    <source>
        <dbReference type="Pfam" id="PF13088"/>
    </source>
</evidence>
<dbReference type="EMBL" id="JABXYM010000001">
    <property type="protein sequence ID" value="MCR6098238.1"/>
    <property type="molecule type" value="Genomic_DNA"/>
</dbReference>
<reference evidence="2" key="1">
    <citation type="submission" date="2020-06" db="EMBL/GenBank/DDBJ databases">
        <title>Insight into the genomes of haloalkaliphilic bacilli from Kenyan soda lakes.</title>
        <authorList>
            <person name="Mwirichia R."/>
            <person name="Villamizar G.C."/>
            <person name="Poehlein A."/>
            <person name="Mugweru J."/>
            <person name="Kipnyargis A."/>
            <person name="Kiplimo D."/>
            <person name="Orwa P."/>
            <person name="Daniel R."/>
        </authorList>
    </citation>
    <scope>NUCLEOTIDE SEQUENCE</scope>
    <source>
        <strain evidence="2">B1096_S55</strain>
    </source>
</reference>
<feature type="domain" description="Sialidase" evidence="1">
    <location>
        <begin position="30"/>
        <end position="342"/>
    </location>
</feature>
<dbReference type="PANTHER" id="PTHR43752:SF2">
    <property type="entry name" value="BNR_ASP-BOX REPEAT FAMILY PROTEIN"/>
    <property type="match status" value="1"/>
</dbReference>
<keyword evidence="3" id="KW-1185">Reference proteome</keyword>